<protein>
    <submittedName>
        <fullName evidence="4">Putative two-component membrane permease complex subunit</fullName>
    </submittedName>
</protein>
<dbReference type="AlphaFoldDB" id="A0A161XB01"/>
<dbReference type="InterPro" id="IPR048447">
    <property type="entry name" value="DUF1980_C"/>
</dbReference>
<comment type="caution">
    <text evidence="4">The sequence shown here is derived from an EMBL/GenBank/DDBJ whole genome shotgun (WGS) entry which is preliminary data.</text>
</comment>
<feature type="domain" description="DUF1980" evidence="3">
    <location>
        <begin position="116"/>
        <end position="254"/>
    </location>
</feature>
<proteinExistence type="predicted"/>
<dbReference type="OrthoDB" id="9770408at2"/>
<dbReference type="InterPro" id="IPR052955">
    <property type="entry name" value="UPF0703_membrane_permease"/>
</dbReference>
<dbReference type="Proteomes" id="UP000076603">
    <property type="component" value="Unassembled WGS sequence"/>
</dbReference>
<keyword evidence="1" id="KW-0812">Transmembrane</keyword>
<dbReference type="RefSeq" id="WP_066624133.1">
    <property type="nucleotide sequence ID" value="NZ_FQXL01000005.1"/>
</dbReference>
<evidence type="ECO:0000259" key="3">
    <source>
        <dbReference type="Pfam" id="PF21537"/>
    </source>
</evidence>
<name>A0A161XB01_9CLOT</name>
<dbReference type="PANTHER" id="PTHR40047">
    <property type="entry name" value="UPF0703 PROTEIN YCGQ"/>
    <property type="match status" value="1"/>
</dbReference>
<dbReference type="InterPro" id="IPR015402">
    <property type="entry name" value="DUF1980"/>
</dbReference>
<dbReference type="Pfam" id="PF09323">
    <property type="entry name" value="DUF1980"/>
    <property type="match status" value="1"/>
</dbReference>
<dbReference type="Pfam" id="PF21537">
    <property type="entry name" value="DUF1980_C"/>
    <property type="match status" value="1"/>
</dbReference>
<reference evidence="4 5" key="1">
    <citation type="submission" date="2016-04" db="EMBL/GenBank/DDBJ databases">
        <title>Genome sequence of Clostridium magnum DSM 2767.</title>
        <authorList>
            <person name="Poehlein A."/>
            <person name="Uhlig R."/>
            <person name="Fischer R."/>
            <person name="Bahl H."/>
            <person name="Daniel R."/>
        </authorList>
    </citation>
    <scope>NUCLEOTIDE SEQUENCE [LARGE SCALE GENOMIC DNA]</scope>
    <source>
        <strain evidence="4 5">DSM 2767</strain>
    </source>
</reference>
<accession>A0A161XB01</accession>
<feature type="domain" description="DUF1980" evidence="2">
    <location>
        <begin position="11"/>
        <end position="101"/>
    </location>
</feature>
<dbReference type="PATRIC" id="fig|1121326.3.peg.3226"/>
<feature type="transmembrane region" description="Helical" evidence="1">
    <location>
        <begin position="69"/>
        <end position="86"/>
    </location>
</feature>
<gene>
    <name evidence="4" type="ORF">CLMAG_31950</name>
</gene>
<keyword evidence="1" id="KW-1133">Transmembrane helix</keyword>
<sequence>MKLNKSEFKWFLILIGFTCYVFNLLSTGKIYLFLNPRMVKCVYLSFTIFLLLSIFQFRRLSLSTENSKRKISFCIFLVPLFLGVYINPQGLNSEVATKRGITVISNVSTKQPKNDTSKIQKKSSANDSLKDSTLFIDGKNFTHITDDICYNDPNKYEGRRVTIIGFIYRDDPNLKNEFLVARLMMVCCAADTEVVGLSCDWLKASILKNNEWVKITGIIKLETCNIDGEKNIKPIISVEKVEPAEQPKNQYVYPE</sequence>
<dbReference type="STRING" id="1121326.CLMAG_31950"/>
<keyword evidence="5" id="KW-1185">Reference proteome</keyword>
<evidence type="ECO:0000256" key="1">
    <source>
        <dbReference type="SAM" id="Phobius"/>
    </source>
</evidence>
<feature type="transmembrane region" description="Helical" evidence="1">
    <location>
        <begin position="37"/>
        <end position="57"/>
    </location>
</feature>
<dbReference type="EMBL" id="LWAE01000003">
    <property type="protein sequence ID" value="KZL91436.1"/>
    <property type="molecule type" value="Genomic_DNA"/>
</dbReference>
<dbReference type="PANTHER" id="PTHR40047:SF1">
    <property type="entry name" value="UPF0703 PROTEIN YCGQ"/>
    <property type="match status" value="1"/>
</dbReference>
<dbReference type="NCBIfam" id="TIGR03943">
    <property type="entry name" value="TIGR03943 family putative permease subunit"/>
    <property type="match status" value="1"/>
</dbReference>
<evidence type="ECO:0000313" key="4">
    <source>
        <dbReference type="EMBL" id="KZL91436.1"/>
    </source>
</evidence>
<feature type="transmembrane region" description="Helical" evidence="1">
    <location>
        <begin position="12"/>
        <end position="31"/>
    </location>
</feature>
<evidence type="ECO:0000313" key="5">
    <source>
        <dbReference type="Proteomes" id="UP000076603"/>
    </source>
</evidence>
<evidence type="ECO:0000259" key="2">
    <source>
        <dbReference type="Pfam" id="PF09323"/>
    </source>
</evidence>
<dbReference type="InterPro" id="IPR048493">
    <property type="entry name" value="DUF1980_N"/>
</dbReference>
<organism evidence="4 5">
    <name type="scientific">Clostridium magnum DSM 2767</name>
    <dbReference type="NCBI Taxonomy" id="1121326"/>
    <lineage>
        <taxon>Bacteria</taxon>
        <taxon>Bacillati</taxon>
        <taxon>Bacillota</taxon>
        <taxon>Clostridia</taxon>
        <taxon>Eubacteriales</taxon>
        <taxon>Clostridiaceae</taxon>
        <taxon>Clostridium</taxon>
    </lineage>
</organism>
<keyword evidence="1" id="KW-0472">Membrane</keyword>